<keyword evidence="12" id="KW-0121">Carboxypeptidase</keyword>
<evidence type="ECO:0000256" key="8">
    <source>
        <dbReference type="PIRSR" id="PIRSR618044-2"/>
    </source>
</evidence>
<dbReference type="RefSeq" id="WP_097106716.1">
    <property type="nucleotide sequence ID" value="NZ_OCPC01000002.1"/>
</dbReference>
<dbReference type="InterPro" id="IPR018044">
    <property type="entry name" value="Peptidase_S11"/>
</dbReference>
<gene>
    <name evidence="12" type="ORF">SAMN05877838_1557</name>
</gene>
<evidence type="ECO:0000256" key="1">
    <source>
        <dbReference type="ARBA" id="ARBA00007164"/>
    </source>
</evidence>
<evidence type="ECO:0000313" key="12">
    <source>
        <dbReference type="EMBL" id="SOE16678.1"/>
    </source>
</evidence>
<dbReference type="GO" id="GO:0071555">
    <property type="term" value="P:cell wall organization"/>
    <property type="evidence" value="ECO:0007669"/>
    <property type="project" value="UniProtKB-KW"/>
</dbReference>
<dbReference type="Proteomes" id="UP000219465">
    <property type="component" value="Unassembled WGS sequence"/>
</dbReference>
<evidence type="ECO:0000256" key="6">
    <source>
        <dbReference type="ARBA" id="ARBA00023316"/>
    </source>
</evidence>
<feature type="active site" evidence="7">
    <location>
        <position position="116"/>
    </location>
</feature>
<evidence type="ECO:0000256" key="4">
    <source>
        <dbReference type="ARBA" id="ARBA00022960"/>
    </source>
</evidence>
<evidence type="ECO:0000259" key="11">
    <source>
        <dbReference type="Pfam" id="PF00768"/>
    </source>
</evidence>
<dbReference type="PANTHER" id="PTHR21581">
    <property type="entry name" value="D-ALANYL-D-ALANINE CARBOXYPEPTIDASE"/>
    <property type="match status" value="1"/>
</dbReference>
<dbReference type="InterPro" id="IPR012338">
    <property type="entry name" value="Beta-lactam/transpept-like"/>
</dbReference>
<proteinExistence type="inferred from homology"/>
<dbReference type="GO" id="GO:0009002">
    <property type="term" value="F:serine-type D-Ala-D-Ala carboxypeptidase activity"/>
    <property type="evidence" value="ECO:0007669"/>
    <property type="project" value="InterPro"/>
</dbReference>
<evidence type="ECO:0000256" key="7">
    <source>
        <dbReference type="PIRSR" id="PIRSR618044-1"/>
    </source>
</evidence>
<protein>
    <submittedName>
        <fullName evidence="12">D-alanyl-D-alanine carboxypeptidase</fullName>
    </submittedName>
</protein>
<evidence type="ECO:0000313" key="13">
    <source>
        <dbReference type="Proteomes" id="UP000219465"/>
    </source>
</evidence>
<dbReference type="PANTHER" id="PTHR21581:SF6">
    <property type="entry name" value="TRAFFICKING PROTEIN PARTICLE COMPLEX SUBUNIT 12"/>
    <property type="match status" value="1"/>
</dbReference>
<dbReference type="OrthoDB" id="9795979at2"/>
<sequence>MSLKLQSRQMVAGVAIATLAAMFPGGASANPVIAVDVGSGRVIEHEEAFQRWYPASLTKLMTIYVVFKAVKAGRMSMQTPVTMSVQAAKEPPSKMYFKPGERFPLDSALKYLMVKSANDVAVAIGEAVSGTEEAFVADMNAAARQLGMNSTRFINPHGLPGDGQYTTARDMALLAVALKREFPEFAHYFSYEGFTTGKKNYTNYNLLMGRFAGADGMKTGYICASGFNQVSSATRNGKSVISVVLGAPSQKTRAEVSAELLHKALTTTAWGGTRLQSLAPYGDGRDRVVDISGEICTAEARAARYEGRDDEGKIVLNSPYLAKMEREPRLVQAPAGLPRANVEVALSRVPIPVPRPGGILAGQVEPFAASAFTAPAQAAEMLPFAGGVPIPVPRPQI</sequence>
<dbReference type="GO" id="GO:0008360">
    <property type="term" value="P:regulation of cell shape"/>
    <property type="evidence" value="ECO:0007669"/>
    <property type="project" value="UniProtKB-KW"/>
</dbReference>
<keyword evidence="2 10" id="KW-0732">Signal</keyword>
<name>A0A286I986_9HYPH</name>
<reference evidence="13" key="1">
    <citation type="submission" date="2017-08" db="EMBL/GenBank/DDBJ databases">
        <authorList>
            <person name="Varghese N."/>
            <person name="Submissions S."/>
        </authorList>
    </citation>
    <scope>NUCLEOTIDE SEQUENCE [LARGE SCALE GENOMIC DNA]</scope>
    <source>
        <strain evidence="13">KCTC 23107</strain>
    </source>
</reference>
<dbReference type="AlphaFoldDB" id="A0A286I986"/>
<keyword evidence="3" id="KW-0378">Hydrolase</keyword>
<accession>A0A286I986</accession>
<keyword evidence="5" id="KW-0573">Peptidoglycan synthesis</keyword>
<dbReference type="SUPFAM" id="SSF56601">
    <property type="entry name" value="beta-lactamase/transpeptidase-like"/>
    <property type="match status" value="1"/>
</dbReference>
<feature type="active site" description="Proton acceptor" evidence="7">
    <location>
        <position position="59"/>
    </location>
</feature>
<keyword evidence="12" id="KW-0645">Protease</keyword>
<dbReference type="EMBL" id="OCPC01000002">
    <property type="protein sequence ID" value="SOE16678.1"/>
    <property type="molecule type" value="Genomic_DNA"/>
</dbReference>
<organism evidence="12 13">
    <name type="scientific">Hoeflea halophila</name>
    <dbReference type="NCBI Taxonomy" id="714899"/>
    <lineage>
        <taxon>Bacteria</taxon>
        <taxon>Pseudomonadati</taxon>
        <taxon>Pseudomonadota</taxon>
        <taxon>Alphaproteobacteria</taxon>
        <taxon>Hyphomicrobiales</taxon>
        <taxon>Rhizobiaceae</taxon>
        <taxon>Hoeflea</taxon>
    </lineage>
</organism>
<dbReference type="InterPro" id="IPR001967">
    <property type="entry name" value="Peptidase_S11_N"/>
</dbReference>
<evidence type="ECO:0000256" key="3">
    <source>
        <dbReference type="ARBA" id="ARBA00022801"/>
    </source>
</evidence>
<feature type="chain" id="PRO_5012561040" evidence="10">
    <location>
        <begin position="30"/>
        <end position="397"/>
    </location>
</feature>
<feature type="signal peptide" evidence="10">
    <location>
        <begin position="1"/>
        <end position="29"/>
    </location>
</feature>
<evidence type="ECO:0000256" key="5">
    <source>
        <dbReference type="ARBA" id="ARBA00022984"/>
    </source>
</evidence>
<dbReference type="GO" id="GO:0006508">
    <property type="term" value="P:proteolysis"/>
    <property type="evidence" value="ECO:0007669"/>
    <property type="project" value="InterPro"/>
</dbReference>
<evidence type="ECO:0000256" key="10">
    <source>
        <dbReference type="SAM" id="SignalP"/>
    </source>
</evidence>
<keyword evidence="6" id="KW-0961">Cell wall biogenesis/degradation</keyword>
<dbReference type="GO" id="GO:0009252">
    <property type="term" value="P:peptidoglycan biosynthetic process"/>
    <property type="evidence" value="ECO:0007669"/>
    <property type="project" value="UniProtKB-KW"/>
</dbReference>
<keyword evidence="13" id="KW-1185">Reference proteome</keyword>
<evidence type="ECO:0000256" key="2">
    <source>
        <dbReference type="ARBA" id="ARBA00022729"/>
    </source>
</evidence>
<keyword evidence="4" id="KW-0133">Cell shape</keyword>
<feature type="binding site" evidence="8">
    <location>
        <position position="218"/>
    </location>
    <ligand>
        <name>substrate</name>
    </ligand>
</feature>
<evidence type="ECO:0000256" key="9">
    <source>
        <dbReference type="RuleBase" id="RU004016"/>
    </source>
</evidence>
<feature type="domain" description="Peptidase S11 D-alanyl-D-alanine carboxypeptidase A N-terminal" evidence="11">
    <location>
        <begin position="28"/>
        <end position="248"/>
    </location>
</feature>
<feature type="active site" description="Acyl-ester intermediate" evidence="7">
    <location>
        <position position="56"/>
    </location>
</feature>
<dbReference type="PRINTS" id="PR00725">
    <property type="entry name" value="DADACBPTASE1"/>
</dbReference>
<dbReference type="Gene3D" id="3.40.710.10">
    <property type="entry name" value="DD-peptidase/beta-lactamase superfamily"/>
    <property type="match status" value="1"/>
</dbReference>
<dbReference type="Pfam" id="PF00768">
    <property type="entry name" value="Peptidase_S11"/>
    <property type="match status" value="1"/>
</dbReference>
<comment type="similarity">
    <text evidence="1 9">Belongs to the peptidase S11 family.</text>
</comment>